<name>A0ABT3L136_9CYAN</name>
<proteinExistence type="predicted"/>
<dbReference type="EMBL" id="JAIHOM010000001">
    <property type="protein sequence ID" value="MCW6034720.1"/>
    <property type="molecule type" value="Genomic_DNA"/>
</dbReference>
<evidence type="ECO:0000313" key="3">
    <source>
        <dbReference type="Proteomes" id="UP001526426"/>
    </source>
</evidence>
<accession>A0ABT3L136</accession>
<reference evidence="2 3" key="1">
    <citation type="submission" date="2021-08" db="EMBL/GenBank/DDBJ databases">
        <title>Draft genome sequence of Spirulina subsalsa with high tolerance to salinity and hype-accumulation of phycocyanin.</title>
        <authorList>
            <person name="Pei H."/>
            <person name="Jiang L."/>
        </authorList>
    </citation>
    <scope>NUCLEOTIDE SEQUENCE [LARGE SCALE GENOMIC DNA]</scope>
    <source>
        <strain evidence="2 3">FACHB-351</strain>
    </source>
</reference>
<sequence>MKSLSRPSHPSNSRHLVCLAGGNPLSPSDSTSVANAPVPNTLLKKTLTPSEEFEVTVKQLEIQGQRINSLAEQLAMALLDFKELATQVNQTNATLRQSPNPVNLPHPICQFEMVTVPRVYPTPQGGLRLTSRPLDLLEAEREAHFLAIALRQRRNRLSPHP</sequence>
<evidence type="ECO:0000256" key="1">
    <source>
        <dbReference type="SAM" id="MobiDB-lite"/>
    </source>
</evidence>
<evidence type="ECO:0000313" key="2">
    <source>
        <dbReference type="EMBL" id="MCW6034720.1"/>
    </source>
</evidence>
<feature type="region of interest" description="Disordered" evidence="1">
    <location>
        <begin position="1"/>
        <end position="33"/>
    </location>
</feature>
<keyword evidence="3" id="KW-1185">Reference proteome</keyword>
<comment type="caution">
    <text evidence="2">The sequence shown here is derived from an EMBL/GenBank/DDBJ whole genome shotgun (WGS) entry which is preliminary data.</text>
</comment>
<organism evidence="2 3">
    <name type="scientific">Spirulina subsalsa FACHB-351</name>
    <dbReference type="NCBI Taxonomy" id="234711"/>
    <lineage>
        <taxon>Bacteria</taxon>
        <taxon>Bacillati</taxon>
        <taxon>Cyanobacteriota</taxon>
        <taxon>Cyanophyceae</taxon>
        <taxon>Spirulinales</taxon>
        <taxon>Spirulinaceae</taxon>
        <taxon>Spirulina</taxon>
    </lineage>
</organism>
<feature type="compositionally biased region" description="Polar residues" evidence="1">
    <location>
        <begin position="1"/>
        <end position="14"/>
    </location>
</feature>
<protein>
    <submittedName>
        <fullName evidence="2">Uncharacterized protein</fullName>
    </submittedName>
</protein>
<dbReference type="RefSeq" id="WP_265262372.1">
    <property type="nucleotide sequence ID" value="NZ_JAIHOM010000001.1"/>
</dbReference>
<dbReference type="Proteomes" id="UP001526426">
    <property type="component" value="Unassembled WGS sequence"/>
</dbReference>
<gene>
    <name evidence="2" type="ORF">K4A83_00305</name>
</gene>